<dbReference type="Proteomes" id="UP001302072">
    <property type="component" value="Chromosome"/>
</dbReference>
<dbReference type="RefSeq" id="WP_311191360.1">
    <property type="nucleotide sequence ID" value="NZ_CP115541.1"/>
</dbReference>
<reference evidence="1 2" key="1">
    <citation type="submission" date="2022-12" db="EMBL/GenBank/DDBJ databases">
        <title>Two new species, Stenotrophomonas aracearum and Stenotrophomonas oahuensis, isolated from Anthurium (Araceae family) in Hawaii.</title>
        <authorList>
            <person name="Chunag S.C."/>
            <person name="Dobhal S."/>
            <person name="Alvarez A."/>
            <person name="Arif M."/>
        </authorList>
    </citation>
    <scope>NUCLEOTIDE SEQUENCE [LARGE SCALE GENOMIC DNA]</scope>
    <source>
        <strain evidence="1 2">A5586</strain>
    </source>
</reference>
<keyword evidence="2" id="KW-1185">Reference proteome</keyword>
<protein>
    <submittedName>
        <fullName evidence="1">Uncharacterized protein</fullName>
    </submittedName>
</protein>
<organism evidence="1 2">
    <name type="scientific">Stenotrophomonas oahuensis</name>
    <dbReference type="NCBI Taxonomy" id="3003271"/>
    <lineage>
        <taxon>Bacteria</taxon>
        <taxon>Pseudomonadati</taxon>
        <taxon>Pseudomonadota</taxon>
        <taxon>Gammaproteobacteria</taxon>
        <taxon>Lysobacterales</taxon>
        <taxon>Lysobacteraceae</taxon>
        <taxon>Stenotrophomonas</taxon>
    </lineage>
</organism>
<evidence type="ECO:0000313" key="2">
    <source>
        <dbReference type="Proteomes" id="UP001302072"/>
    </source>
</evidence>
<gene>
    <name evidence="1" type="ORF">PDM29_17725</name>
</gene>
<dbReference type="EMBL" id="CP115541">
    <property type="protein sequence ID" value="WNH52155.1"/>
    <property type="molecule type" value="Genomic_DNA"/>
</dbReference>
<name>A0ABY9YNF3_9GAMM</name>
<evidence type="ECO:0000313" key="1">
    <source>
        <dbReference type="EMBL" id="WNH52155.1"/>
    </source>
</evidence>
<accession>A0ABY9YNF3</accession>
<proteinExistence type="predicted"/>
<sequence>MALTPFMAAAAEPATFVLQASGFEDGIVANEQGRLVQDWPGKPQLLVPGRWVAVDFESQRSVWFDDAAGIGRALRIRNATVGARARPANGCLIRTAAYAFNYCRMRCVRPVLLQAVRIT</sequence>